<comment type="caution">
    <text evidence="1">The sequence shown here is derived from an EMBL/GenBank/DDBJ whole genome shotgun (WGS) entry which is preliminary data.</text>
</comment>
<proteinExistence type="predicted"/>
<dbReference type="PANTHER" id="PTHR46609:SF8">
    <property type="entry name" value="YQAJ VIRAL RECOMBINASE DOMAIN-CONTAINING PROTEIN"/>
    <property type="match status" value="1"/>
</dbReference>
<reference evidence="1" key="1">
    <citation type="journal article" date="2023" name="Insect Mol. Biol.">
        <title>Genome sequencing provides insights into the evolution of gene families encoding plant cell wall-degrading enzymes in longhorned beetles.</title>
        <authorList>
            <person name="Shin N.R."/>
            <person name="Okamura Y."/>
            <person name="Kirsch R."/>
            <person name="Pauchet Y."/>
        </authorList>
    </citation>
    <scope>NUCLEOTIDE SEQUENCE</scope>
    <source>
        <strain evidence="1">MMC_N1</strain>
    </source>
</reference>
<protein>
    <recommendedName>
        <fullName evidence="3">PH domain-containing protein</fullName>
    </recommendedName>
</protein>
<organism evidence="1 2">
    <name type="scientific">Molorchus minor</name>
    <dbReference type="NCBI Taxonomy" id="1323400"/>
    <lineage>
        <taxon>Eukaryota</taxon>
        <taxon>Metazoa</taxon>
        <taxon>Ecdysozoa</taxon>
        <taxon>Arthropoda</taxon>
        <taxon>Hexapoda</taxon>
        <taxon>Insecta</taxon>
        <taxon>Pterygota</taxon>
        <taxon>Neoptera</taxon>
        <taxon>Endopterygota</taxon>
        <taxon>Coleoptera</taxon>
        <taxon>Polyphaga</taxon>
        <taxon>Cucujiformia</taxon>
        <taxon>Chrysomeloidea</taxon>
        <taxon>Cerambycidae</taxon>
        <taxon>Lamiinae</taxon>
        <taxon>Monochamini</taxon>
        <taxon>Molorchus</taxon>
    </lineage>
</organism>
<dbReference type="SUPFAM" id="SSF52980">
    <property type="entry name" value="Restriction endonuclease-like"/>
    <property type="match status" value="1"/>
</dbReference>
<dbReference type="PANTHER" id="PTHR46609">
    <property type="entry name" value="EXONUCLEASE, PHAGE-TYPE/RECB, C-TERMINAL DOMAIN-CONTAINING PROTEIN"/>
    <property type="match status" value="1"/>
</dbReference>
<dbReference type="Gene3D" id="3.90.320.10">
    <property type="match status" value="1"/>
</dbReference>
<dbReference type="InterPro" id="IPR011604">
    <property type="entry name" value="PDDEXK-like_dom_sf"/>
</dbReference>
<dbReference type="InterPro" id="IPR011335">
    <property type="entry name" value="Restrct_endonuc-II-like"/>
</dbReference>
<sequence length="129" mass="15357">MENGEIKLKKTHNYYYQVQGQLAITKANKCYFIIYSGDQNNLFVEEIPRNDLFWQNILAKLTQFYVNCIAPQIILNRRGKKRKCKDPNSIEAQKKKLKIDPIKIFFKMVLFFSRVYLNFRYNLPGIGPR</sequence>
<evidence type="ECO:0008006" key="3">
    <source>
        <dbReference type="Google" id="ProtNLM"/>
    </source>
</evidence>
<evidence type="ECO:0000313" key="1">
    <source>
        <dbReference type="EMBL" id="KAJ8974527.1"/>
    </source>
</evidence>
<keyword evidence="2" id="KW-1185">Reference proteome</keyword>
<name>A0ABQ9JAQ6_9CUCU</name>
<accession>A0ABQ9JAQ6</accession>
<dbReference type="InterPro" id="IPR051703">
    <property type="entry name" value="NF-kappa-B_Signaling_Reg"/>
</dbReference>
<evidence type="ECO:0000313" key="2">
    <source>
        <dbReference type="Proteomes" id="UP001162164"/>
    </source>
</evidence>
<dbReference type="Proteomes" id="UP001162164">
    <property type="component" value="Unassembled WGS sequence"/>
</dbReference>
<dbReference type="EMBL" id="JAPWTJ010000976">
    <property type="protein sequence ID" value="KAJ8974527.1"/>
    <property type="molecule type" value="Genomic_DNA"/>
</dbReference>
<gene>
    <name evidence="1" type="ORF">NQ317_004592</name>
</gene>